<dbReference type="Proteomes" id="UP000735302">
    <property type="component" value="Unassembled WGS sequence"/>
</dbReference>
<organism evidence="2 3">
    <name type="scientific">Plakobranchus ocellatus</name>
    <dbReference type="NCBI Taxonomy" id="259542"/>
    <lineage>
        <taxon>Eukaryota</taxon>
        <taxon>Metazoa</taxon>
        <taxon>Spiralia</taxon>
        <taxon>Lophotrochozoa</taxon>
        <taxon>Mollusca</taxon>
        <taxon>Gastropoda</taxon>
        <taxon>Heterobranchia</taxon>
        <taxon>Euthyneura</taxon>
        <taxon>Panpulmonata</taxon>
        <taxon>Sacoglossa</taxon>
        <taxon>Placobranchoidea</taxon>
        <taxon>Plakobranchidae</taxon>
        <taxon>Plakobranchus</taxon>
    </lineage>
</organism>
<evidence type="ECO:0000313" key="2">
    <source>
        <dbReference type="EMBL" id="GFO33231.1"/>
    </source>
</evidence>
<comment type="caution">
    <text evidence="2">The sequence shown here is derived from an EMBL/GenBank/DDBJ whole genome shotgun (WGS) entry which is preliminary data.</text>
</comment>
<name>A0AAV4CJY1_9GAST</name>
<reference evidence="2 3" key="1">
    <citation type="journal article" date="2021" name="Elife">
        <title>Chloroplast acquisition without the gene transfer in kleptoplastic sea slugs, Plakobranchus ocellatus.</title>
        <authorList>
            <person name="Maeda T."/>
            <person name="Takahashi S."/>
            <person name="Yoshida T."/>
            <person name="Shimamura S."/>
            <person name="Takaki Y."/>
            <person name="Nagai Y."/>
            <person name="Toyoda A."/>
            <person name="Suzuki Y."/>
            <person name="Arimoto A."/>
            <person name="Ishii H."/>
            <person name="Satoh N."/>
            <person name="Nishiyama T."/>
            <person name="Hasebe M."/>
            <person name="Maruyama T."/>
            <person name="Minagawa J."/>
            <person name="Obokata J."/>
            <person name="Shigenobu S."/>
        </authorList>
    </citation>
    <scope>NUCLEOTIDE SEQUENCE [LARGE SCALE GENOMIC DNA]</scope>
</reference>
<proteinExistence type="predicted"/>
<sequence>MGNGSSGGTIQKPMNRPGTLPECRKKALASHTGIPHKLIDKWSEDAYLVEEQPDFRIPIFVAQPGNKGTKRTQHRHLLLPVSRIREDSSEVFSEEQKTRETSFLISNTRRKFASQQRTRQLGTKRSSEKPAILCPGQGRPFTTEKSI</sequence>
<feature type="region of interest" description="Disordered" evidence="1">
    <location>
        <begin position="1"/>
        <end position="21"/>
    </location>
</feature>
<feature type="region of interest" description="Disordered" evidence="1">
    <location>
        <begin position="110"/>
        <end position="147"/>
    </location>
</feature>
<evidence type="ECO:0000313" key="3">
    <source>
        <dbReference type="Proteomes" id="UP000735302"/>
    </source>
</evidence>
<accession>A0AAV4CJY1</accession>
<feature type="compositionally biased region" description="Polar residues" evidence="1">
    <location>
        <begin position="110"/>
        <end position="124"/>
    </location>
</feature>
<evidence type="ECO:0000256" key="1">
    <source>
        <dbReference type="SAM" id="MobiDB-lite"/>
    </source>
</evidence>
<dbReference type="AlphaFoldDB" id="A0AAV4CJY1"/>
<keyword evidence="3" id="KW-1185">Reference proteome</keyword>
<gene>
    <name evidence="2" type="ORF">PoB_005973600</name>
</gene>
<dbReference type="EMBL" id="BLXT01006765">
    <property type="protein sequence ID" value="GFO33231.1"/>
    <property type="molecule type" value="Genomic_DNA"/>
</dbReference>
<protein>
    <submittedName>
        <fullName evidence="2">Uncharacterized protein</fullName>
    </submittedName>
</protein>